<gene>
    <name evidence="1" type="ORF">RC62_2477</name>
</gene>
<organism evidence="1 2">
    <name type="scientific">Flavobacterium aquidurense</name>
    <dbReference type="NCBI Taxonomy" id="362413"/>
    <lineage>
        <taxon>Bacteria</taxon>
        <taxon>Pseudomonadati</taxon>
        <taxon>Bacteroidota</taxon>
        <taxon>Flavobacteriia</taxon>
        <taxon>Flavobacteriales</taxon>
        <taxon>Flavobacteriaceae</taxon>
        <taxon>Flavobacterium</taxon>
    </lineage>
</organism>
<accession>A0A0Q0XNI3</accession>
<dbReference type="STRING" id="362413.RC62_2477"/>
<dbReference type="EMBL" id="JRLF01000015">
    <property type="protein sequence ID" value="KQB37311.1"/>
    <property type="molecule type" value="Genomic_DNA"/>
</dbReference>
<proteinExistence type="predicted"/>
<dbReference type="PATRIC" id="fig|362413.3.peg.2421"/>
<comment type="caution">
    <text evidence="1">The sequence shown here is derived from an EMBL/GenBank/DDBJ whole genome shotgun (WGS) entry which is preliminary data.</text>
</comment>
<sequence length="51" mass="5883">MFPADFADPADKFLTIKKSAQSAKSAREKNTKYFNLKQIKPKTKFLYLISI</sequence>
<dbReference type="Proteomes" id="UP000050443">
    <property type="component" value="Unassembled WGS sequence"/>
</dbReference>
<evidence type="ECO:0000313" key="2">
    <source>
        <dbReference type="Proteomes" id="UP000050443"/>
    </source>
</evidence>
<dbReference type="AlphaFoldDB" id="A0A0Q0XNI3"/>
<name>A0A0Q0XNI3_9FLAO</name>
<evidence type="ECO:0000313" key="1">
    <source>
        <dbReference type="EMBL" id="KQB37311.1"/>
    </source>
</evidence>
<reference evidence="1 2" key="1">
    <citation type="submission" date="2014-09" db="EMBL/GenBank/DDBJ databases">
        <title>Genome sequence of Flavobacterium aquidurense RC62.</title>
        <authorList>
            <person name="Kim J.F."/>
            <person name="Kwak M.-J."/>
        </authorList>
    </citation>
    <scope>NUCLEOTIDE SEQUENCE [LARGE SCALE GENOMIC DNA]</scope>
    <source>
        <strain evidence="1 2">RC62</strain>
    </source>
</reference>
<protein>
    <submittedName>
        <fullName evidence="1">Uncharacterized protein</fullName>
    </submittedName>
</protein>